<keyword evidence="2 4" id="KW-0378">Hydrolase</keyword>
<dbReference type="CDD" id="cd00542">
    <property type="entry name" value="Ntn_PVA"/>
    <property type="match status" value="1"/>
</dbReference>
<dbReference type="SUPFAM" id="SSF56235">
    <property type="entry name" value="N-terminal nucleophile aminohydrolases (Ntn hydrolases)"/>
    <property type="match status" value="1"/>
</dbReference>
<dbReference type="InterPro" id="IPR029132">
    <property type="entry name" value="CBAH/NAAA_C"/>
</dbReference>
<dbReference type="Gene3D" id="3.60.60.10">
    <property type="entry name" value="Penicillin V Acylase, Chain A"/>
    <property type="match status" value="1"/>
</dbReference>
<evidence type="ECO:0000256" key="1">
    <source>
        <dbReference type="ARBA" id="ARBA00006625"/>
    </source>
</evidence>
<dbReference type="PANTHER" id="PTHR35527">
    <property type="entry name" value="CHOLOYLGLYCINE HYDROLASE"/>
    <property type="match status" value="1"/>
</dbReference>
<dbReference type="AlphaFoldDB" id="A0A644UBX3"/>
<proteinExistence type="inferred from homology"/>
<feature type="domain" description="Choloylglycine hydrolase/NAAA C-terminal" evidence="3">
    <location>
        <begin position="23"/>
        <end position="338"/>
    </location>
</feature>
<name>A0A644UBX3_9ZZZZ</name>
<gene>
    <name evidence="4" type="primary">cbh_1</name>
    <name evidence="4" type="ORF">SDC9_22262</name>
</gene>
<sequence>MIKSFFSLFLVCAMLVVSSAEACTSIRIKTTDGNVFYARTMEYSPGDPEHPDTISIVPSGTKYFGFLPDGSQKGLAWTAKYGFVGVNHASLPLLSDGINESGLVVGEFLFPGYAGYQKFESEQADRTIAQYEVVTWLLGNFTTVDEVKRGIRNIRVSKGSNIRSGNIDVVFHYAVHDRAGNSLVIEYVDGQLKLYDNPLGVLTNAPTFDWMQTNLKNYVNIKAFNAPGVKLADIVESGFGQGTGMLGLPGDYTPPSRFVRMVALTQSALPVTGSAAGLNLAMTIINNVDIPIGTVRDNSYGTMVYDRTLWTAVADLQQLRYYFRTYNNTNWQYVDVAQALAGANQVMTIQMATPPEYKNITDTRVNFTNYAPASYYRYQDK</sequence>
<accession>A0A644UBX3</accession>
<dbReference type="InterPro" id="IPR052193">
    <property type="entry name" value="Peptidase_C59"/>
</dbReference>
<dbReference type="EMBL" id="VSSQ01000097">
    <property type="protein sequence ID" value="MPL76417.1"/>
    <property type="molecule type" value="Genomic_DNA"/>
</dbReference>
<dbReference type="Pfam" id="PF02275">
    <property type="entry name" value="CBAH"/>
    <property type="match status" value="1"/>
</dbReference>
<dbReference type="GO" id="GO:0045302">
    <property type="term" value="F:choloylglycine hydrolase activity"/>
    <property type="evidence" value="ECO:0007669"/>
    <property type="project" value="UniProtKB-EC"/>
</dbReference>
<reference evidence="4" key="1">
    <citation type="submission" date="2019-08" db="EMBL/GenBank/DDBJ databases">
        <authorList>
            <person name="Kucharzyk K."/>
            <person name="Murdoch R.W."/>
            <person name="Higgins S."/>
            <person name="Loffler F."/>
        </authorList>
    </citation>
    <scope>NUCLEOTIDE SEQUENCE</scope>
</reference>
<dbReference type="PANTHER" id="PTHR35527:SF2">
    <property type="entry name" value="HYDROLASE"/>
    <property type="match status" value="1"/>
</dbReference>
<evidence type="ECO:0000313" key="4">
    <source>
        <dbReference type="EMBL" id="MPL76417.1"/>
    </source>
</evidence>
<dbReference type="InterPro" id="IPR029055">
    <property type="entry name" value="Ntn_hydrolases_N"/>
</dbReference>
<organism evidence="4">
    <name type="scientific">bioreactor metagenome</name>
    <dbReference type="NCBI Taxonomy" id="1076179"/>
    <lineage>
        <taxon>unclassified sequences</taxon>
        <taxon>metagenomes</taxon>
        <taxon>ecological metagenomes</taxon>
    </lineage>
</organism>
<comment type="caution">
    <text evidence="4">The sequence shown here is derived from an EMBL/GenBank/DDBJ whole genome shotgun (WGS) entry which is preliminary data.</text>
</comment>
<dbReference type="EC" id="3.5.1.24" evidence="4"/>
<evidence type="ECO:0000259" key="3">
    <source>
        <dbReference type="Pfam" id="PF02275"/>
    </source>
</evidence>
<comment type="similarity">
    <text evidence="1">Belongs to the peptidase C59 family.</text>
</comment>
<evidence type="ECO:0000256" key="2">
    <source>
        <dbReference type="ARBA" id="ARBA00022801"/>
    </source>
</evidence>
<protein>
    <submittedName>
        <fullName evidence="4">Choloylglycine hydrolase</fullName>
        <ecNumber evidence="4">3.5.1.24</ecNumber>
    </submittedName>
</protein>